<dbReference type="GO" id="GO:0030246">
    <property type="term" value="F:carbohydrate binding"/>
    <property type="evidence" value="ECO:0007669"/>
    <property type="project" value="InterPro"/>
</dbReference>
<dbReference type="Proteomes" id="UP000192468">
    <property type="component" value="Unassembled WGS sequence"/>
</dbReference>
<dbReference type="EMBL" id="FWXH01000038">
    <property type="protein sequence ID" value="SMC29197.1"/>
    <property type="molecule type" value="Genomic_DNA"/>
</dbReference>
<dbReference type="PANTHER" id="PTHR37469">
    <property type="entry name" value="CELLOBIONIC ACID PHOSPHORYLASE-RELATED"/>
    <property type="match status" value="1"/>
</dbReference>
<protein>
    <submittedName>
        <fullName evidence="8">Cellobiose phosphorylase</fullName>
    </submittedName>
</protein>
<dbReference type="InterPro" id="IPR012341">
    <property type="entry name" value="6hp_glycosidase-like_sf"/>
</dbReference>
<dbReference type="GO" id="GO:0016757">
    <property type="term" value="F:glycosyltransferase activity"/>
    <property type="evidence" value="ECO:0007669"/>
    <property type="project" value="UniProtKB-KW"/>
</dbReference>
<feature type="coiled-coil region" evidence="3">
    <location>
        <begin position="1127"/>
        <end position="1161"/>
    </location>
</feature>
<evidence type="ECO:0000256" key="3">
    <source>
        <dbReference type="SAM" id="Coils"/>
    </source>
</evidence>
<feature type="transmembrane region" description="Helical" evidence="4">
    <location>
        <begin position="807"/>
        <end position="829"/>
    </location>
</feature>
<feature type="domain" description="Glycosyl hydrolase 94 supersandwich" evidence="5">
    <location>
        <begin position="2063"/>
        <end position="2332"/>
    </location>
</feature>
<evidence type="ECO:0000256" key="1">
    <source>
        <dbReference type="ARBA" id="ARBA00022676"/>
    </source>
</evidence>
<name>A0A1W1XZA9_9CLOT</name>
<dbReference type="Pfam" id="PF17167">
    <property type="entry name" value="Glyco_hydro_94"/>
    <property type="match status" value="1"/>
</dbReference>
<dbReference type="CDD" id="cd11753">
    <property type="entry name" value="GH94N_ChvB_NdvB_2_like"/>
    <property type="match status" value="1"/>
</dbReference>
<dbReference type="InterPro" id="IPR037820">
    <property type="entry name" value="GH94N_NdvB"/>
</dbReference>
<dbReference type="OrthoDB" id="9769991at2"/>
<dbReference type="InterPro" id="IPR037018">
    <property type="entry name" value="GH65_N"/>
</dbReference>
<reference evidence="8 9" key="1">
    <citation type="submission" date="2017-04" db="EMBL/GenBank/DDBJ databases">
        <authorList>
            <person name="Afonso C.L."/>
            <person name="Miller P.J."/>
            <person name="Scott M.A."/>
            <person name="Spackman E."/>
            <person name="Goraichik I."/>
            <person name="Dimitrov K.M."/>
            <person name="Suarez D.L."/>
            <person name="Swayne D.E."/>
        </authorList>
    </citation>
    <scope>NUCLEOTIDE SEQUENCE [LARGE SCALE GENOMIC DNA]</scope>
    <source>
        <strain evidence="8 9">DSM 12555</strain>
    </source>
</reference>
<keyword evidence="4" id="KW-0472">Membrane</keyword>
<accession>A0A1W1XZA9</accession>
<feature type="domain" description="Glycosyl hydrolase 94 catalytic" evidence="7">
    <location>
        <begin position="2346"/>
        <end position="2770"/>
    </location>
</feature>
<feature type="transmembrane region" description="Helical" evidence="4">
    <location>
        <begin position="850"/>
        <end position="873"/>
    </location>
</feature>
<keyword evidence="3" id="KW-0175">Coiled coil</keyword>
<dbReference type="RefSeq" id="WP_084117781.1">
    <property type="nucleotide sequence ID" value="NZ_FWXH01000038.1"/>
</dbReference>
<dbReference type="Gene3D" id="2.70.98.40">
    <property type="entry name" value="Glycoside hydrolase, family 65, N-terminal domain"/>
    <property type="match status" value="2"/>
</dbReference>
<dbReference type="InterPro" id="IPR011013">
    <property type="entry name" value="Gal_mutarotase_sf_dom"/>
</dbReference>
<feature type="transmembrane region" description="Helical" evidence="4">
    <location>
        <begin position="783"/>
        <end position="801"/>
    </location>
</feature>
<dbReference type="InterPro" id="IPR037824">
    <property type="entry name" value="GH94N_2_NdvB"/>
</dbReference>
<dbReference type="Pfam" id="PF10091">
    <property type="entry name" value="Glycoamylase"/>
    <property type="match status" value="1"/>
</dbReference>
<dbReference type="STRING" id="1121291.SAMN02745134_03807"/>
<sequence>MSNEDFLNHATHISDYHENITKGNSKRKIKKSLDNSFNTILRGYEYIDGEIKHKREVIPVAEWLMDNIYLIEKEYKDIKNNISDDYYKKLPVVKNGNYKGYPRIYHICFEITCEAENKIDEDKIINFIEEYQKHFVLNNNELWVLPKMLRAALIKSISDITEKIIEVQSEKRRADIIGDKLIDAVNNGTDDEELKKILSEDIKFTPHFSERILKILRDNGVDNKKIYEWIDNKLDVVSSNSENVIILEHKLQARLKILMGNCINSIREVEALNWRQCFEKLSYVEKILREDPVKIYENMDFASRDYYRYNIEKLARYMKLSEVYVAKMAIECAKEVGKNFKYECEKHVGYYIVDDGITCLKKKIKYREKGIHLLTKPFKNHNFFWYVSCNMLGTAALMAFIISMSLANDYDIVIWKYILAGFVVILPCSEIINSVLNWSVNHLINNRFIPKMELQDGIPDGCKAIVVVPAILNNPERANKIIDELEIYYLANKEKNLYFALLGDFKDSKNENESPNDENINNIALNHIKELNEKYKDQGEEIFYFFNRYRTYNNKQKMWFGWERKRGKLMEFNSLLRGNENTSYNVLSGNVKKLQDVKYVITLDADTQLPRDTAKKLIGAMDHVLNRAQLKESKISRGYGIMQPRVSISTVSSNKTLYSKIFSGETGIDTYSMAISDVYQDLFGEGIYTGKGIYDIDAFESTIEGKIKDNTVLSHDLLEGSYARCALISDVELIDGYPAYYDASCKRLHRWVRGDWQLLPYIFRNSGLNRLSKLKMIDNLRRSLLAPSIILLMILSLTVVPDGFEKWISLAFISLIFPWLFDVSEVVISPIRGISISGKMANNKNLIVQIFLIFSLLTFNTALMIDAVFRTIYRISISKKNLLQWQTAEDAEENRLTKLKDYIIFMWQGSLIAFLIEILAIIRGNTVAIVMAPSCILWFFSPVIAFLISKDKKPSMIKLSDEDRNLIRRISRKTFAYFEDFVNDEDNFLAPDNYQEDPPKGVAHRTSPTNMGMGITSNIVGYDLGYITIDEFMWRMDKIITSMESLEKCNGHFYNWYDTKSKIPLNPKYISTVDSGNLVGYFWLASETLDDYMNKPLISGTYREGICDVLRIANEEIEKELSVKNYYNDAITQIEASKLDAEELKNNLSEVKEQCDKIKNNSTNALLYWNSKAKHQLEKRIEELEKIFPWADIASNRAEMIIGKAEKIKDLAYKIPFKDIPQEIDMIINTIRISDDAFNENITWLNNLKDLLTKSKSEVNRIIDNMNNLKLRISKMSDDTDFKIVFDKGRQLFSIGYDVDKGSLSNCYYDLLASESRQASFIAIASGEVEQTHWFKLGRAMTYMGKGKGLVSWSGTMFEYFMPLLIMRDYPDTLLDETYKSVVNGQRKYAKKRYIPIWGISESAFYSYDVAANYQYKAFGVPGIGLKRGLIDELVISPYSTILAMQKDLGNALNNLKKIIHNGLEGRYGLYEAIDYTKDRMPKGVKNVLVKCFMVHHQGMSLMALDNVLNSFILQNRFHNIPKVKATELLLQERIPKRVTYDREQSFEVAQARDERANFIVRHYNNPNGEVPETHLLSNGNYSVMISASGSGYGKLNDMTVYRWREDVTLDDTGMFFYIKDISKNKVWSATYEPTKNAGEDYEAIFALDKVEFKRKDYDIETHTEISVSSEDNTEVRTITLKNKGKDERIIEITSYSEITLAPMNADEVHPAFSNLFIRTEFIENPMCILANRRPRAKNQSKPWIMQTMVTDGEVIGDVQYETSRINFIGRGCNLTYPIAIGEDTELKNVVGDVIDPVISIRRKVKIKPGHSCKICYISSICESKEDAISMAQRYSEVQNVRRVFSMSWSESQVELKYLGIKPNQANLYQLMASKILFLNTMVRERAEYIKSIEKSQNALWAYGISGDLPIVLLLVRSEADLGLVRQLLNAHEYWAMKGLKVDLLIMNMEESSYLQDLSNSLREVIASGHSRDKENKSGGVFLYGKATMNEEDRNLILAIARLVIDSAKGLLVSQVKSSIKLKNNMPMLEPKKINYEVKDFKFPQRKLKYYNGYGGFDIGSDDYVIRLKDKQNTPAPWVNVISNKNFGFHVSELGSAYTWCKNSRENKLTPWSNDYVTDRLGEALYIRDEDTAEIWSISPKPIRDDGEYIIEHGKGYSTFRHMAKGIIGDMTMFVPMNDNVKIIRVKLKNISNTKRNISLTYYSQLVLGVVPRETVNHIVTYIDEDNKFIYANNPYNSNFGRVFAYLKIQGGNEESFSGDRKEFIGRGGSIEKPIAMDKKALSNNIGAGLDPCMVENAKIVLLENEEKIINIILGEGESIEEIEKVLGKYSNEHKITNELEKTREYWKEMLGKIKVKTPDETMDIMLNGQLMYQAIACRLWARSAFYQSGGAYGFRDQLQDVMPLCFIKPEMTREQILINASRQFIEGDVQHWWHPVVDSGIRTRFSDDLLWLPYVVSDYIKNTGDYSILEEEVSYIEDEPLKEGEDERYNVAKKSDKFGSIYEHCIKALEKGLKFGVHNIPLMGSGDWNDGMSTVGNKGKGESVWLGWFLYSILKDFKDICKYKEDEYRSQRYSELSDFVSENIEKNAWDGNWYRRAYFDDGTPLGSSKNDECKIDSLAQSWAVISKAGNVSRAKIAMKSLEKYLVKEDKKMVLLLSPPFNNSKLEPGYIKGYIPGVRENGGQYTHAATWVILAMAKLHESNKAWKLFNMINPINHTKTMEETKTYKVEPYVMAADVYAEESNMGRGGWTWYTGTAGWMYRVGIEGILGLKLSGGKGFEIHPCVPEDWNEYEMYYTHEKCKYKIKVERGSEKGVTLDGKQLKTDLIPFLKDGEHLVEVTI</sequence>
<feature type="transmembrane region" description="Helical" evidence="4">
    <location>
        <begin position="902"/>
        <end position="922"/>
    </location>
</feature>
<gene>
    <name evidence="8" type="ORF">SAMN02745134_03807</name>
</gene>
<evidence type="ECO:0000256" key="4">
    <source>
        <dbReference type="SAM" id="Phobius"/>
    </source>
</evidence>
<dbReference type="Gene3D" id="1.50.10.10">
    <property type="match status" value="1"/>
</dbReference>
<keyword evidence="1" id="KW-0328">Glycosyltransferase</keyword>
<dbReference type="Gene3D" id="1.50.10.140">
    <property type="match status" value="2"/>
</dbReference>
<feature type="transmembrane region" description="Helical" evidence="4">
    <location>
        <begin position="414"/>
        <end position="436"/>
    </location>
</feature>
<keyword evidence="4" id="KW-1133">Transmembrane helix</keyword>
<feature type="domain" description="Glycosyl hydrolase 94 supersandwich" evidence="5">
    <location>
        <begin position="1559"/>
        <end position="1837"/>
    </location>
</feature>
<evidence type="ECO:0000259" key="7">
    <source>
        <dbReference type="Pfam" id="PF17167"/>
    </source>
</evidence>
<dbReference type="InterPro" id="IPR010383">
    <property type="entry name" value="Glyco_hydrolase_94_b-supersand"/>
</dbReference>
<evidence type="ECO:0000313" key="8">
    <source>
        <dbReference type="EMBL" id="SMC29197.1"/>
    </source>
</evidence>
<keyword evidence="9" id="KW-1185">Reference proteome</keyword>
<dbReference type="InterPro" id="IPR033432">
    <property type="entry name" value="GH94_catalytic"/>
</dbReference>
<dbReference type="SMART" id="SM01068">
    <property type="entry name" value="CBM_X"/>
    <property type="match status" value="2"/>
</dbReference>
<feature type="transmembrane region" description="Helical" evidence="4">
    <location>
        <begin position="383"/>
        <end position="402"/>
    </location>
</feature>
<dbReference type="SUPFAM" id="SSF48208">
    <property type="entry name" value="Six-hairpin glycosidases"/>
    <property type="match status" value="1"/>
</dbReference>
<feature type="transmembrane region" description="Helical" evidence="4">
    <location>
        <begin position="929"/>
        <end position="948"/>
    </location>
</feature>
<evidence type="ECO:0000259" key="6">
    <source>
        <dbReference type="Pfam" id="PF10091"/>
    </source>
</evidence>
<dbReference type="Pfam" id="PF06165">
    <property type="entry name" value="GH94_b-supersand"/>
    <property type="match status" value="2"/>
</dbReference>
<keyword evidence="4" id="KW-0812">Transmembrane</keyword>
<dbReference type="GO" id="GO:0005975">
    <property type="term" value="P:carbohydrate metabolic process"/>
    <property type="evidence" value="ECO:0007669"/>
    <property type="project" value="InterPro"/>
</dbReference>
<evidence type="ECO:0000259" key="5">
    <source>
        <dbReference type="Pfam" id="PF06165"/>
    </source>
</evidence>
<organism evidence="8 9">
    <name type="scientific">Clostridium acidisoli DSM 12555</name>
    <dbReference type="NCBI Taxonomy" id="1121291"/>
    <lineage>
        <taxon>Bacteria</taxon>
        <taxon>Bacillati</taxon>
        <taxon>Bacillota</taxon>
        <taxon>Clostridia</taxon>
        <taxon>Eubacteriales</taxon>
        <taxon>Clostridiaceae</taxon>
        <taxon>Clostridium</taxon>
    </lineage>
</organism>
<dbReference type="InterPro" id="IPR052047">
    <property type="entry name" value="GH94_Enzymes"/>
</dbReference>
<keyword evidence="2" id="KW-0808">Transferase</keyword>
<evidence type="ECO:0000313" key="9">
    <source>
        <dbReference type="Proteomes" id="UP000192468"/>
    </source>
</evidence>
<dbReference type="Gene3D" id="2.60.420.10">
    <property type="entry name" value="Maltose phosphorylase, domain 3"/>
    <property type="match status" value="1"/>
</dbReference>
<proteinExistence type="predicted"/>
<dbReference type="SUPFAM" id="SSF74650">
    <property type="entry name" value="Galactose mutarotase-like"/>
    <property type="match status" value="2"/>
</dbReference>
<feature type="domain" description="Glycoamylase-like" evidence="6">
    <location>
        <begin position="1308"/>
        <end position="1522"/>
    </location>
</feature>
<dbReference type="InterPro" id="IPR019282">
    <property type="entry name" value="Glycoamylase-like_cons_dom"/>
</dbReference>
<dbReference type="CDD" id="cd11756">
    <property type="entry name" value="GH94N_ChvB_NdvB_1_like"/>
    <property type="match status" value="1"/>
</dbReference>
<dbReference type="InterPro" id="IPR008928">
    <property type="entry name" value="6-hairpin_glycosidase_sf"/>
</dbReference>
<evidence type="ECO:0000256" key="2">
    <source>
        <dbReference type="ARBA" id="ARBA00022679"/>
    </source>
</evidence>
<dbReference type="PANTHER" id="PTHR37469:SF2">
    <property type="entry name" value="CELLOBIONIC ACID PHOSPHORYLASE"/>
    <property type="match status" value="1"/>
</dbReference>